<dbReference type="GO" id="GO:0047631">
    <property type="term" value="F:ADP-ribose diphosphatase activity"/>
    <property type="evidence" value="ECO:0007669"/>
    <property type="project" value="TreeGrafter"/>
</dbReference>
<organism evidence="3 4">
    <name type="scientific">Stylonychia lemnae</name>
    <name type="common">Ciliate</name>
    <dbReference type="NCBI Taxonomy" id="5949"/>
    <lineage>
        <taxon>Eukaryota</taxon>
        <taxon>Sar</taxon>
        <taxon>Alveolata</taxon>
        <taxon>Ciliophora</taxon>
        <taxon>Intramacronucleata</taxon>
        <taxon>Spirotrichea</taxon>
        <taxon>Stichotrichia</taxon>
        <taxon>Sporadotrichida</taxon>
        <taxon>Oxytrichidae</taxon>
        <taxon>Stylonychinae</taxon>
        <taxon>Stylonychia</taxon>
    </lineage>
</organism>
<feature type="domain" description="Nudix hydrolase" evidence="2">
    <location>
        <begin position="28"/>
        <end position="157"/>
    </location>
</feature>
<evidence type="ECO:0000313" key="4">
    <source>
        <dbReference type="Proteomes" id="UP000039865"/>
    </source>
</evidence>
<dbReference type="OrthoDB" id="438143at2759"/>
<evidence type="ECO:0000256" key="1">
    <source>
        <dbReference type="ARBA" id="ARBA00022801"/>
    </source>
</evidence>
<evidence type="ECO:0000259" key="2">
    <source>
        <dbReference type="PROSITE" id="PS51462"/>
    </source>
</evidence>
<dbReference type="PANTHER" id="PTHR13994:SF13">
    <property type="entry name" value="FI03680P"/>
    <property type="match status" value="1"/>
</dbReference>
<dbReference type="SUPFAM" id="SSF55811">
    <property type="entry name" value="Nudix"/>
    <property type="match status" value="1"/>
</dbReference>
<dbReference type="EMBL" id="CCKQ01016692">
    <property type="protein sequence ID" value="CDW88551.1"/>
    <property type="molecule type" value="Genomic_DNA"/>
</dbReference>
<keyword evidence="1" id="KW-0378">Hydrolase</keyword>
<gene>
    <name evidence="3" type="primary">Contig11765.g12578</name>
    <name evidence="3" type="ORF">STYLEM_17673</name>
</gene>
<dbReference type="Pfam" id="PF00293">
    <property type="entry name" value="NUDIX"/>
    <property type="match status" value="1"/>
</dbReference>
<sequence>MHHCTKDHIILSKWLVENEKSRLPCYSTHNLGAAGVVFSQDKQKILMIKENHTLFKNMWKFPGGLVDQGETIEEASVREVFEETGIKSEFQGILGIREQLNFRFGQGDLYFPCMMLAQNEKIQRQEIELLDAQWIEIVRIFVQQQQQGDLRDKQIYAMANEVTKHILKIYDQDRENVYERLLQFTLTSRDEILFSNLYFFIQNTLQIRLRDIILIDR</sequence>
<dbReference type="PANTHER" id="PTHR13994">
    <property type="entry name" value="NUDIX HYDROLASE RELATED"/>
    <property type="match status" value="1"/>
</dbReference>
<dbReference type="PRINTS" id="PR00502">
    <property type="entry name" value="NUDIXFAMILY"/>
</dbReference>
<dbReference type="InterPro" id="IPR020476">
    <property type="entry name" value="Nudix_hydrolase"/>
</dbReference>
<dbReference type="AlphaFoldDB" id="A0A078B2T7"/>
<dbReference type="InterPro" id="IPR015797">
    <property type="entry name" value="NUDIX_hydrolase-like_dom_sf"/>
</dbReference>
<proteinExistence type="predicted"/>
<dbReference type="GO" id="GO:0051287">
    <property type="term" value="F:NAD binding"/>
    <property type="evidence" value="ECO:0007669"/>
    <property type="project" value="TreeGrafter"/>
</dbReference>
<protein>
    <submittedName>
        <fullName evidence="3">Nucleoside diphosphate-linked moiety x motif 6</fullName>
    </submittedName>
</protein>
<dbReference type="GO" id="GO:0035529">
    <property type="term" value="F:NADH pyrophosphatase activity"/>
    <property type="evidence" value="ECO:0007669"/>
    <property type="project" value="TreeGrafter"/>
</dbReference>
<dbReference type="OMA" id="CINERHE"/>
<dbReference type="InParanoid" id="A0A078B2T7"/>
<accession>A0A078B2T7</accession>
<name>A0A078B2T7_STYLE</name>
<dbReference type="Gene3D" id="3.90.79.10">
    <property type="entry name" value="Nucleoside Triphosphate Pyrophosphohydrolase"/>
    <property type="match status" value="1"/>
</dbReference>
<dbReference type="PROSITE" id="PS51462">
    <property type="entry name" value="NUDIX"/>
    <property type="match status" value="1"/>
</dbReference>
<dbReference type="InterPro" id="IPR003293">
    <property type="entry name" value="Nudix_hydrolase6-like"/>
</dbReference>
<dbReference type="InterPro" id="IPR000086">
    <property type="entry name" value="NUDIX_hydrolase_dom"/>
</dbReference>
<evidence type="ECO:0000313" key="3">
    <source>
        <dbReference type="EMBL" id="CDW88551.1"/>
    </source>
</evidence>
<dbReference type="Proteomes" id="UP000039865">
    <property type="component" value="Unassembled WGS sequence"/>
</dbReference>
<keyword evidence="4" id="KW-1185">Reference proteome</keyword>
<reference evidence="3 4" key="1">
    <citation type="submission" date="2014-06" db="EMBL/GenBank/DDBJ databases">
        <authorList>
            <person name="Swart Estienne"/>
        </authorList>
    </citation>
    <scope>NUCLEOTIDE SEQUENCE [LARGE SCALE GENOMIC DNA]</scope>
    <source>
        <strain evidence="3 4">130c</strain>
    </source>
</reference>